<evidence type="ECO:0000256" key="9">
    <source>
        <dbReference type="ARBA" id="ARBA00067355"/>
    </source>
</evidence>
<dbReference type="AlphaFoldDB" id="A0A2P5GRX8"/>
<evidence type="ECO:0000313" key="14">
    <source>
        <dbReference type="EMBL" id="POP46013.1"/>
    </source>
</evidence>
<feature type="domain" description="Phosphoethanolamine transferase N-terminal" evidence="13">
    <location>
        <begin position="59"/>
        <end position="208"/>
    </location>
</feature>
<dbReference type="EMBL" id="PQGE01000005">
    <property type="protein sequence ID" value="POP46013.1"/>
    <property type="molecule type" value="Genomic_DNA"/>
</dbReference>
<dbReference type="Gene3D" id="3.40.720.10">
    <property type="entry name" value="Alkaline Phosphatase, subunit A"/>
    <property type="match status" value="1"/>
</dbReference>
<dbReference type="PANTHER" id="PTHR30443">
    <property type="entry name" value="INNER MEMBRANE PROTEIN"/>
    <property type="match status" value="1"/>
</dbReference>
<dbReference type="Pfam" id="PF08019">
    <property type="entry name" value="EptA_B_N"/>
    <property type="match status" value="1"/>
</dbReference>
<evidence type="ECO:0000256" key="11">
    <source>
        <dbReference type="SAM" id="Phobius"/>
    </source>
</evidence>
<evidence type="ECO:0000313" key="17">
    <source>
        <dbReference type="Proteomes" id="UP000247005"/>
    </source>
</evidence>
<evidence type="ECO:0000259" key="12">
    <source>
        <dbReference type="Pfam" id="PF00884"/>
    </source>
</evidence>
<organism evidence="15 17">
    <name type="scientific">Superficieibacter electus</name>
    <dbReference type="NCBI Taxonomy" id="2022662"/>
    <lineage>
        <taxon>Bacteria</taxon>
        <taxon>Pseudomonadati</taxon>
        <taxon>Pseudomonadota</taxon>
        <taxon>Gammaproteobacteria</taxon>
        <taxon>Enterobacterales</taxon>
        <taxon>Enterobacteriaceae</taxon>
        <taxon>Superficieibacter</taxon>
    </lineage>
</organism>
<evidence type="ECO:0000256" key="6">
    <source>
        <dbReference type="ARBA" id="ARBA00022989"/>
    </source>
</evidence>
<dbReference type="Proteomes" id="UP000237073">
    <property type="component" value="Unassembled WGS sequence"/>
</dbReference>
<dbReference type="SUPFAM" id="SSF53649">
    <property type="entry name" value="Alkaline phosphatase-like"/>
    <property type="match status" value="1"/>
</dbReference>
<feature type="transmembrane region" description="Helical" evidence="11">
    <location>
        <begin position="120"/>
        <end position="142"/>
    </location>
</feature>
<keyword evidence="5 11" id="KW-0812">Transmembrane</keyword>
<dbReference type="NCBIfam" id="NF028537">
    <property type="entry name" value="P_eth_NH2_trans"/>
    <property type="match status" value="1"/>
</dbReference>
<name>A0A2P5GRX8_9ENTR</name>
<keyword evidence="3" id="KW-0997">Cell inner membrane</keyword>
<evidence type="ECO:0000256" key="2">
    <source>
        <dbReference type="ARBA" id="ARBA00022475"/>
    </source>
</evidence>
<evidence type="ECO:0000313" key="16">
    <source>
        <dbReference type="Proteomes" id="UP000237073"/>
    </source>
</evidence>
<dbReference type="InterPro" id="IPR040423">
    <property type="entry name" value="PEA_transferase"/>
</dbReference>
<comment type="caution">
    <text evidence="15">The sequence shown here is derived from an EMBL/GenBank/DDBJ whole genome shotgun (WGS) entry which is preliminary data.</text>
</comment>
<evidence type="ECO:0000256" key="3">
    <source>
        <dbReference type="ARBA" id="ARBA00022519"/>
    </source>
</evidence>
<evidence type="ECO:0000313" key="15">
    <source>
        <dbReference type="EMBL" id="POP49320.1"/>
    </source>
</evidence>
<dbReference type="InterPro" id="IPR000917">
    <property type="entry name" value="Sulfatase_N"/>
</dbReference>
<dbReference type="Pfam" id="PF00884">
    <property type="entry name" value="Sulfatase"/>
    <property type="match status" value="1"/>
</dbReference>
<feature type="transmembrane region" description="Helical" evidence="11">
    <location>
        <begin position="154"/>
        <end position="176"/>
    </location>
</feature>
<dbReference type="OrthoDB" id="9786870at2"/>
<dbReference type="GO" id="GO:0005886">
    <property type="term" value="C:plasma membrane"/>
    <property type="evidence" value="ECO:0007669"/>
    <property type="project" value="UniProtKB-SubCell"/>
</dbReference>
<comment type="similarity">
    <text evidence="8">Belongs to the phosphoethanolamine transferase family. EptA subfamily.</text>
</comment>
<sequence length="546" mass="61344">MRAFHLRRPTLGLLTFLLLFAFYIALCLNLAFWHQAFRLLPVNSLHSALVFISMPVVALAVMNILLTVASLLRLHRLVISIFVMLGAAVQYFILNFAIVMDRSMIDNVLDTTAAESFALLSSRLVLSLLFSGVLVAGLAWWVKIRYPATLTRGLLLRTVNITLSILAILLVALLFYKDYASLFRNNKQLVKSLNPSNSIVASWSWYIHNRMDNLPLVRIGEDAKQDPGRHQGPRKNLTILIVGETSRAANFSLGGYSRETNPRLRQDHVIYFPQTTSCGTATAVSVPCMFSGMPRQHYDAQLAHHQEGLLDVIQRAGIKVLWNENDGGCKGACERVPTQDMTAKKLAGQCIDGECYDEVLFDDLNHYIDTLQGDGVIVLHTIGSHGPTYFNRYPSRFRTFTPTCDTNEIQTCSQQQLVNTYDNTILYVDYIVDKAIKLLQSKQDNFTTSLVYLSDHGESLGEDGVYLHGLPWSVAPQMQKQIPLLIWLSEDYQKRYHVSQSCVEKKADTQSYSQDNLFSTMLGLVGVNTQVYQGKDDILSSCRGAR</sequence>
<keyword evidence="16" id="KW-1185">Reference proteome</keyword>
<evidence type="ECO:0000256" key="1">
    <source>
        <dbReference type="ARBA" id="ARBA00004429"/>
    </source>
</evidence>
<accession>A0A2P5GRX8</accession>
<evidence type="ECO:0000259" key="13">
    <source>
        <dbReference type="Pfam" id="PF08019"/>
    </source>
</evidence>
<reference evidence="16 17" key="1">
    <citation type="submission" date="2018-01" db="EMBL/GenBank/DDBJ databases">
        <title>Superficieibacter electus gen. nov., sp. nov., an extended-spectrum beta-lactamase possessing member of the Enterobacteriaceae family, isolated from intensive care unit surfaces.</title>
        <authorList>
            <person name="Potter R.F."/>
            <person name="D'Souza A.W."/>
        </authorList>
    </citation>
    <scope>NUCLEOTIDE SEQUENCE [LARGE SCALE GENOMIC DNA]</scope>
    <source>
        <strain evidence="15 17">BP-1</strain>
        <strain evidence="14 16">BP-2</strain>
    </source>
</reference>
<dbReference type="InterPro" id="IPR017850">
    <property type="entry name" value="Alkaline_phosphatase_core_sf"/>
</dbReference>
<dbReference type="GO" id="GO:0009244">
    <property type="term" value="P:lipopolysaccharide core region biosynthetic process"/>
    <property type="evidence" value="ECO:0007669"/>
    <property type="project" value="TreeGrafter"/>
</dbReference>
<keyword evidence="7 11" id="KW-0472">Membrane</keyword>
<feature type="transmembrane region" description="Helical" evidence="11">
    <location>
        <begin position="12"/>
        <end position="33"/>
    </location>
</feature>
<keyword evidence="4 15" id="KW-0808">Transferase</keyword>
<protein>
    <recommendedName>
        <fullName evidence="9">Phosphoethanolamine transferase EptA</fullName>
    </recommendedName>
    <alternativeName>
        <fullName evidence="10">Polymyxin resistance protein PmrC</fullName>
    </alternativeName>
</protein>
<feature type="transmembrane region" description="Helical" evidence="11">
    <location>
        <begin position="45"/>
        <end position="65"/>
    </location>
</feature>
<dbReference type="InterPro" id="IPR012549">
    <property type="entry name" value="EptA-like_N"/>
</dbReference>
<evidence type="ECO:0000256" key="5">
    <source>
        <dbReference type="ARBA" id="ARBA00022692"/>
    </source>
</evidence>
<feature type="domain" description="Sulfatase N-terminal" evidence="12">
    <location>
        <begin position="238"/>
        <end position="527"/>
    </location>
</feature>
<dbReference type="CDD" id="cd16017">
    <property type="entry name" value="LptA"/>
    <property type="match status" value="1"/>
</dbReference>
<keyword evidence="6 11" id="KW-1133">Transmembrane helix</keyword>
<dbReference type="FunFam" id="3.40.720.10:FF:000022">
    <property type="entry name" value="Phosphoethanolamine transferase eptA"/>
    <property type="match status" value="1"/>
</dbReference>
<dbReference type="GO" id="GO:0016776">
    <property type="term" value="F:phosphotransferase activity, phosphate group as acceptor"/>
    <property type="evidence" value="ECO:0007669"/>
    <property type="project" value="TreeGrafter"/>
</dbReference>
<evidence type="ECO:0000256" key="4">
    <source>
        <dbReference type="ARBA" id="ARBA00022679"/>
    </source>
</evidence>
<keyword evidence="2" id="KW-1003">Cell membrane</keyword>
<dbReference type="PANTHER" id="PTHR30443:SF0">
    <property type="entry name" value="PHOSPHOETHANOLAMINE TRANSFERASE EPTA"/>
    <property type="match status" value="1"/>
</dbReference>
<dbReference type="InterPro" id="IPR058130">
    <property type="entry name" value="PEA_transf_C"/>
</dbReference>
<dbReference type="RefSeq" id="WP_103675537.1">
    <property type="nucleotide sequence ID" value="NZ_PQGD01000006.1"/>
</dbReference>
<evidence type="ECO:0000256" key="10">
    <source>
        <dbReference type="ARBA" id="ARBA00082127"/>
    </source>
</evidence>
<evidence type="ECO:0000256" key="7">
    <source>
        <dbReference type="ARBA" id="ARBA00023136"/>
    </source>
</evidence>
<evidence type="ECO:0000256" key="8">
    <source>
        <dbReference type="ARBA" id="ARBA00061371"/>
    </source>
</evidence>
<dbReference type="Proteomes" id="UP000247005">
    <property type="component" value="Unassembled WGS sequence"/>
</dbReference>
<dbReference type="EMBL" id="PQGD01000006">
    <property type="protein sequence ID" value="POP49320.1"/>
    <property type="molecule type" value="Genomic_DNA"/>
</dbReference>
<feature type="transmembrane region" description="Helical" evidence="11">
    <location>
        <begin position="77"/>
        <end position="100"/>
    </location>
</feature>
<comment type="subcellular location">
    <subcellularLocation>
        <location evidence="1">Cell inner membrane</location>
        <topology evidence="1">Multi-pass membrane protein</topology>
    </subcellularLocation>
</comment>
<proteinExistence type="inferred from homology"/>
<dbReference type="NCBIfam" id="NF008619">
    <property type="entry name" value="PRK11598.1"/>
    <property type="match status" value="1"/>
</dbReference>
<gene>
    <name evidence="15" type="ORF">CHU32_09455</name>
    <name evidence="14" type="ORF">CHU33_07910</name>
</gene>